<evidence type="ECO:0000256" key="14">
    <source>
        <dbReference type="ARBA" id="ARBA00023264"/>
    </source>
</evidence>
<evidence type="ECO:0000256" key="18">
    <source>
        <dbReference type="PIRSR" id="PIRSR600829-4"/>
    </source>
</evidence>
<organism evidence="20 21">
    <name type="scientific">Lentibacillus salicampi</name>
    <dbReference type="NCBI Taxonomy" id="175306"/>
    <lineage>
        <taxon>Bacteria</taxon>
        <taxon>Bacillati</taxon>
        <taxon>Bacillota</taxon>
        <taxon>Bacilli</taxon>
        <taxon>Bacillales</taxon>
        <taxon>Bacillaceae</taxon>
        <taxon>Lentibacillus</taxon>
    </lineage>
</organism>
<keyword evidence="21" id="KW-1185">Reference proteome</keyword>
<feature type="binding site" evidence="17">
    <location>
        <position position="26"/>
    </location>
    <ligand>
        <name>ATP</name>
        <dbReference type="ChEBI" id="CHEBI:30616"/>
    </ligand>
</feature>
<feature type="transmembrane region" description="Helical" evidence="19">
    <location>
        <begin position="94"/>
        <end position="115"/>
    </location>
</feature>
<evidence type="ECO:0000313" key="21">
    <source>
        <dbReference type="Proteomes" id="UP000298484"/>
    </source>
</evidence>
<keyword evidence="5" id="KW-0808">Transferase</keyword>
<dbReference type="Pfam" id="PF01219">
    <property type="entry name" value="DAGK_prokar"/>
    <property type="match status" value="1"/>
</dbReference>
<reference evidence="20 21" key="1">
    <citation type="submission" date="2019-03" db="EMBL/GenBank/DDBJ databases">
        <title>Genome sequence of Lentibacillus salicampi ATCC BAA-719.</title>
        <authorList>
            <person name="Maclea K.S."/>
            <person name="Simoes Junior M."/>
        </authorList>
    </citation>
    <scope>NUCLEOTIDE SEQUENCE [LARGE SCALE GENOMIC DNA]</scope>
    <source>
        <strain evidence="20 21">ATCC BAA-719</strain>
    </source>
</reference>
<feature type="binding site" evidence="17">
    <location>
        <position position="74"/>
    </location>
    <ligand>
        <name>ATP</name>
        <dbReference type="ChEBI" id="CHEBI:30616"/>
    </ligand>
</feature>
<evidence type="ECO:0000256" key="19">
    <source>
        <dbReference type="SAM" id="Phobius"/>
    </source>
</evidence>
<comment type="cofactor">
    <cofactor evidence="18">
        <name>Mg(2+)</name>
        <dbReference type="ChEBI" id="CHEBI:18420"/>
    </cofactor>
    <text evidence="18">Mn(2+), Zn(2+), Cd(2+) and Co(2+) support activity to lesser extents.</text>
</comment>
<dbReference type="InterPro" id="IPR036945">
    <property type="entry name" value="DAGK_sf"/>
</dbReference>
<accession>A0A4Y9AI48</accession>
<keyword evidence="18" id="KW-0460">Magnesium</keyword>
<feature type="binding site" evidence="18">
    <location>
        <position position="74"/>
    </location>
    <ligand>
        <name>a divalent metal cation</name>
        <dbReference type="ChEBI" id="CHEBI:60240"/>
    </ligand>
</feature>
<evidence type="ECO:0000256" key="10">
    <source>
        <dbReference type="ARBA" id="ARBA00022989"/>
    </source>
</evidence>
<evidence type="ECO:0000256" key="6">
    <source>
        <dbReference type="ARBA" id="ARBA00022692"/>
    </source>
</evidence>
<comment type="similarity">
    <text evidence="2">Belongs to the bacterial diacylglycerol kinase family.</text>
</comment>
<evidence type="ECO:0000256" key="8">
    <source>
        <dbReference type="ARBA" id="ARBA00022777"/>
    </source>
</evidence>
<keyword evidence="7 17" id="KW-0547">Nucleotide-binding</keyword>
<feature type="binding site" evidence="16">
    <location>
        <position position="67"/>
    </location>
    <ligand>
        <name>substrate</name>
    </ligand>
</feature>
<sequence>MSDKQWQSIVGFSHAWNGIKAATRTEGNFRIHLITAFAVISAGIFFRLTVIKWLMIIVAIGFVLAVELLNTAIEKMLDYLKPDIHPHAKVIKDLAAGAVLVSAMTAAVVGLLVFLPEIYELV</sequence>
<evidence type="ECO:0000256" key="15">
    <source>
        <dbReference type="PIRSR" id="PIRSR600829-1"/>
    </source>
</evidence>
<dbReference type="PANTHER" id="PTHR34299">
    <property type="entry name" value="DIACYLGLYCEROL KINASE"/>
    <property type="match status" value="1"/>
</dbReference>
<evidence type="ECO:0000256" key="5">
    <source>
        <dbReference type="ARBA" id="ARBA00022679"/>
    </source>
</evidence>
<keyword evidence="14" id="KW-1208">Phospholipid metabolism</keyword>
<dbReference type="GO" id="GO:0005886">
    <property type="term" value="C:plasma membrane"/>
    <property type="evidence" value="ECO:0007669"/>
    <property type="project" value="UniProtKB-SubCell"/>
</dbReference>
<dbReference type="CDD" id="cd14265">
    <property type="entry name" value="UDPK_IM_like"/>
    <property type="match status" value="1"/>
</dbReference>
<protein>
    <submittedName>
        <fullName evidence="20">Diacylglycerol kinase family protein</fullName>
    </submittedName>
</protein>
<feature type="binding site" evidence="18">
    <location>
        <position position="26"/>
    </location>
    <ligand>
        <name>a divalent metal cation</name>
        <dbReference type="ChEBI" id="CHEBI:60240"/>
    </ligand>
</feature>
<evidence type="ECO:0000256" key="16">
    <source>
        <dbReference type="PIRSR" id="PIRSR600829-2"/>
    </source>
</evidence>
<evidence type="ECO:0000313" key="20">
    <source>
        <dbReference type="EMBL" id="TFJ94084.1"/>
    </source>
</evidence>
<evidence type="ECO:0000256" key="1">
    <source>
        <dbReference type="ARBA" id="ARBA00004651"/>
    </source>
</evidence>
<keyword evidence="10 19" id="KW-1133">Transmembrane helix</keyword>
<evidence type="ECO:0000256" key="12">
    <source>
        <dbReference type="ARBA" id="ARBA00023136"/>
    </source>
</evidence>
<dbReference type="AlphaFoldDB" id="A0A4Y9AI48"/>
<evidence type="ECO:0000256" key="9">
    <source>
        <dbReference type="ARBA" id="ARBA00022840"/>
    </source>
</evidence>
<evidence type="ECO:0000256" key="7">
    <source>
        <dbReference type="ARBA" id="ARBA00022741"/>
    </source>
</evidence>
<evidence type="ECO:0000256" key="11">
    <source>
        <dbReference type="ARBA" id="ARBA00023098"/>
    </source>
</evidence>
<dbReference type="GO" id="GO:0008654">
    <property type="term" value="P:phospholipid biosynthetic process"/>
    <property type="evidence" value="ECO:0007669"/>
    <property type="project" value="UniProtKB-KW"/>
</dbReference>
<comment type="caution">
    <text evidence="20">The sequence shown here is derived from an EMBL/GenBank/DDBJ whole genome shotgun (WGS) entry which is preliminary data.</text>
</comment>
<feature type="binding site" evidence="17">
    <location>
        <begin position="92"/>
        <end position="93"/>
    </location>
    <ligand>
        <name>ATP</name>
        <dbReference type="ChEBI" id="CHEBI:30616"/>
    </ligand>
</feature>
<keyword evidence="4" id="KW-0444">Lipid biosynthesis</keyword>
<dbReference type="InterPro" id="IPR000829">
    <property type="entry name" value="DAGK"/>
</dbReference>
<evidence type="ECO:0000256" key="17">
    <source>
        <dbReference type="PIRSR" id="PIRSR600829-3"/>
    </source>
</evidence>
<keyword evidence="9 17" id="KW-0067">ATP-binding</keyword>
<keyword evidence="3" id="KW-1003">Cell membrane</keyword>
<comment type="subcellular location">
    <subcellularLocation>
        <location evidence="1">Cell membrane</location>
        <topology evidence="1">Multi-pass membrane protein</topology>
    </subcellularLocation>
</comment>
<feature type="active site" description="Proton acceptor" evidence="15">
    <location>
        <position position="67"/>
    </location>
</feature>
<keyword evidence="12 19" id="KW-0472">Membrane</keyword>
<keyword evidence="18" id="KW-0479">Metal-binding</keyword>
<keyword evidence="8 20" id="KW-0418">Kinase</keyword>
<keyword evidence="11" id="KW-0443">Lipid metabolism</keyword>
<evidence type="ECO:0000256" key="4">
    <source>
        <dbReference type="ARBA" id="ARBA00022516"/>
    </source>
</evidence>
<dbReference type="GO" id="GO:0016301">
    <property type="term" value="F:kinase activity"/>
    <property type="evidence" value="ECO:0007669"/>
    <property type="project" value="UniProtKB-KW"/>
</dbReference>
<dbReference type="InterPro" id="IPR033717">
    <property type="entry name" value="UDPK"/>
</dbReference>
<dbReference type="OrthoDB" id="9789934at2"/>
<dbReference type="Gene3D" id="1.10.287.3610">
    <property type="match status" value="1"/>
</dbReference>
<evidence type="ECO:0000256" key="13">
    <source>
        <dbReference type="ARBA" id="ARBA00023209"/>
    </source>
</evidence>
<gene>
    <name evidence="20" type="ORF">E4U82_04525</name>
</gene>
<dbReference type="PANTHER" id="PTHR34299:SF1">
    <property type="entry name" value="DIACYLGLYCEROL KINASE"/>
    <property type="match status" value="1"/>
</dbReference>
<evidence type="ECO:0000256" key="2">
    <source>
        <dbReference type="ARBA" id="ARBA00005967"/>
    </source>
</evidence>
<evidence type="ECO:0000256" key="3">
    <source>
        <dbReference type="ARBA" id="ARBA00022475"/>
    </source>
</evidence>
<keyword evidence="13" id="KW-0594">Phospholipid biosynthesis</keyword>
<feature type="transmembrane region" description="Helical" evidence="19">
    <location>
        <begin position="53"/>
        <end position="73"/>
    </location>
</feature>
<name>A0A4Y9AI48_9BACI</name>
<proteinExistence type="inferred from homology"/>
<feature type="transmembrane region" description="Helical" evidence="19">
    <location>
        <begin position="29"/>
        <end position="47"/>
    </location>
</feature>
<dbReference type="GO" id="GO:0046872">
    <property type="term" value="F:metal ion binding"/>
    <property type="evidence" value="ECO:0007669"/>
    <property type="project" value="UniProtKB-KW"/>
</dbReference>
<dbReference type="RefSeq" id="WP_135108884.1">
    <property type="nucleotide sequence ID" value="NZ_SRHY01000003.1"/>
</dbReference>
<dbReference type="Proteomes" id="UP000298484">
    <property type="component" value="Unassembled WGS sequence"/>
</dbReference>
<keyword evidence="6 19" id="KW-0812">Transmembrane</keyword>
<dbReference type="GO" id="GO:0005524">
    <property type="term" value="F:ATP binding"/>
    <property type="evidence" value="ECO:0007669"/>
    <property type="project" value="UniProtKB-KW"/>
</dbReference>
<dbReference type="EMBL" id="SRHY01000003">
    <property type="protein sequence ID" value="TFJ94084.1"/>
    <property type="molecule type" value="Genomic_DNA"/>
</dbReference>